<dbReference type="PANTHER" id="PTHR47481:SF41">
    <property type="entry name" value="COPIA-LIKE POLYPROTEIN_RETROTRANSPOSON"/>
    <property type="match status" value="1"/>
</dbReference>
<evidence type="ECO:0000313" key="2">
    <source>
        <dbReference type="EMBL" id="KAJ0189878.1"/>
    </source>
</evidence>
<protein>
    <recommendedName>
        <fullName evidence="4">Retrotransposon gag domain-containing protein</fullName>
    </recommendedName>
</protein>
<comment type="caution">
    <text evidence="2">The sequence shown here is derived from an EMBL/GenBank/DDBJ whole genome shotgun (WGS) entry which is preliminary data.</text>
</comment>
<name>A0A9R1UN33_LACSA</name>
<feature type="region of interest" description="Disordered" evidence="1">
    <location>
        <begin position="161"/>
        <end position="184"/>
    </location>
</feature>
<reference evidence="2 3" key="1">
    <citation type="journal article" date="2017" name="Nat. Commun.">
        <title>Genome assembly with in vitro proximity ligation data and whole-genome triplication in lettuce.</title>
        <authorList>
            <person name="Reyes-Chin-Wo S."/>
            <person name="Wang Z."/>
            <person name="Yang X."/>
            <person name="Kozik A."/>
            <person name="Arikit S."/>
            <person name="Song C."/>
            <person name="Xia L."/>
            <person name="Froenicke L."/>
            <person name="Lavelle D.O."/>
            <person name="Truco M.J."/>
            <person name="Xia R."/>
            <person name="Zhu S."/>
            <person name="Xu C."/>
            <person name="Xu H."/>
            <person name="Xu X."/>
            <person name="Cox K."/>
            <person name="Korf I."/>
            <person name="Meyers B.C."/>
            <person name="Michelmore R.W."/>
        </authorList>
    </citation>
    <scope>NUCLEOTIDE SEQUENCE [LARGE SCALE GENOMIC DNA]</scope>
    <source>
        <strain evidence="3">cv. Salinas</strain>
        <tissue evidence="2">Seedlings</tissue>
    </source>
</reference>
<keyword evidence="3" id="KW-1185">Reference proteome</keyword>
<gene>
    <name evidence="2" type="ORF">LSAT_V11C800441150</name>
</gene>
<accession>A0A9R1UN33</accession>
<sequence length="184" mass="20961">MNNPIEWNVELQERIVEFRKQANAIAELIFMILKPSATSHSIWNNLETLFRDNKQARIIELDHDLHTLTLGDLSISDYCECMKVIFDLLTNIGSQVPEQTLVTYLINGLSPKFDNIATMLRHQDPLHSLLKCRSILSLEERTINRNLPTQPLYMDHASSPTVLHVGNHNQNTTSSSCGGRQPNQ</sequence>
<organism evidence="2 3">
    <name type="scientific">Lactuca sativa</name>
    <name type="common">Garden lettuce</name>
    <dbReference type="NCBI Taxonomy" id="4236"/>
    <lineage>
        <taxon>Eukaryota</taxon>
        <taxon>Viridiplantae</taxon>
        <taxon>Streptophyta</taxon>
        <taxon>Embryophyta</taxon>
        <taxon>Tracheophyta</taxon>
        <taxon>Spermatophyta</taxon>
        <taxon>Magnoliopsida</taxon>
        <taxon>eudicotyledons</taxon>
        <taxon>Gunneridae</taxon>
        <taxon>Pentapetalae</taxon>
        <taxon>asterids</taxon>
        <taxon>campanulids</taxon>
        <taxon>Asterales</taxon>
        <taxon>Asteraceae</taxon>
        <taxon>Cichorioideae</taxon>
        <taxon>Cichorieae</taxon>
        <taxon>Lactucinae</taxon>
        <taxon>Lactuca</taxon>
    </lineage>
</organism>
<dbReference type="AlphaFoldDB" id="A0A9R1UN33"/>
<dbReference type="PANTHER" id="PTHR47481">
    <property type="match status" value="1"/>
</dbReference>
<evidence type="ECO:0008006" key="4">
    <source>
        <dbReference type="Google" id="ProtNLM"/>
    </source>
</evidence>
<feature type="compositionally biased region" description="Polar residues" evidence="1">
    <location>
        <begin position="167"/>
        <end position="184"/>
    </location>
</feature>
<evidence type="ECO:0000256" key="1">
    <source>
        <dbReference type="SAM" id="MobiDB-lite"/>
    </source>
</evidence>
<proteinExistence type="predicted"/>
<dbReference type="Pfam" id="PF14223">
    <property type="entry name" value="Retrotran_gag_2"/>
    <property type="match status" value="1"/>
</dbReference>
<dbReference type="Proteomes" id="UP000235145">
    <property type="component" value="Unassembled WGS sequence"/>
</dbReference>
<dbReference type="EMBL" id="NBSK02000008">
    <property type="protein sequence ID" value="KAJ0189878.1"/>
    <property type="molecule type" value="Genomic_DNA"/>
</dbReference>
<evidence type="ECO:0000313" key="3">
    <source>
        <dbReference type="Proteomes" id="UP000235145"/>
    </source>
</evidence>